<dbReference type="RefSeq" id="NP_112197.1">
    <property type="nucleotide sequence ID" value="NM_030935.4"/>
</dbReference>
<dbReference type="EMBL" id="AK296580">
    <property type="protein sequence ID" value="BAG59200.1"/>
    <property type="molecule type" value="mRNA"/>
</dbReference>
<name>B4DKI8_HUMAN</name>
<dbReference type="CTD" id="81628"/>
<dbReference type="RefSeq" id="NP_001289972.1">
    <property type="nucleotide sequence ID" value="NM_001303043.1"/>
</dbReference>
<feature type="region of interest" description="Disordered" evidence="1">
    <location>
        <begin position="1"/>
        <end position="30"/>
    </location>
</feature>
<dbReference type="KEGG" id="hsa:81628"/>
<dbReference type="DNASU" id="81628"/>
<organism evidence="2">
    <name type="scientific">Homo sapiens</name>
    <name type="common">Human</name>
    <dbReference type="NCBI Taxonomy" id="9606"/>
    <lineage>
        <taxon>Eukaryota</taxon>
        <taxon>Metazoa</taxon>
        <taxon>Chordata</taxon>
        <taxon>Craniata</taxon>
        <taxon>Vertebrata</taxon>
        <taxon>Euteleostomi</taxon>
        <taxon>Mammalia</taxon>
        <taxon>Eutheria</taxon>
        <taxon>Euarchontoglires</taxon>
        <taxon>Primates</taxon>
        <taxon>Haplorrhini</taxon>
        <taxon>Catarrhini</taxon>
        <taxon>Hominidae</taxon>
        <taxon>Homo</taxon>
    </lineage>
</organism>
<dbReference type="OrthoDB" id="8961796at2759"/>
<proteinExistence type="evidence at transcript level"/>
<dbReference type="BioGRID-ORCS" id="81628">
    <property type="hits" value="16 hits in 1181 CRISPR screens"/>
</dbReference>
<evidence type="ECO:0000256" key="1">
    <source>
        <dbReference type="SAM" id="MobiDB-lite"/>
    </source>
</evidence>
<sequence length="122" mass="13459">MFMSETWSPTASADSWREFEGPQGAPGADLWIPGWSWPASAWAPPPHRQACLRAPPPGSVHPPPLLDLRPAPSLGDWASWWCPAKPRQRNPHCRPPHPSSAPQSLRPVRVRAHPGLPRPCPL</sequence>
<feature type="compositionally biased region" description="Polar residues" evidence="1">
    <location>
        <begin position="1"/>
        <end position="13"/>
    </location>
</feature>
<protein>
    <submittedName>
        <fullName evidence="2">cDNA FLJ52209</fullName>
    </submittedName>
</protein>
<dbReference type="DisGeNET" id="81628"/>
<evidence type="ECO:0000313" key="2">
    <source>
        <dbReference type="EMBL" id="BAG59200.1"/>
    </source>
</evidence>
<feature type="region of interest" description="Disordered" evidence="1">
    <location>
        <begin position="87"/>
        <end position="122"/>
    </location>
</feature>
<reference evidence="2" key="1">
    <citation type="submission" date="2007-10" db="EMBL/GenBank/DDBJ databases">
        <title>NEDO human cDNA sequencing project focused on splicing variants.</title>
        <authorList>
            <person name="Wakamatsu A."/>
            <person name="Yamamoto J."/>
            <person name="Kimura K."/>
            <person name="Ishii S."/>
            <person name="Watanabe K."/>
            <person name="Sugiyama A."/>
            <person name="Murakawa K."/>
            <person name="Kaida T."/>
            <person name="Tsuchiya K."/>
            <person name="Fukuzumi Y."/>
            <person name="Kumagai A."/>
            <person name="Oishi Y."/>
            <person name="Yamamoto S."/>
            <person name="Ono Y."/>
            <person name="Komori Y."/>
            <person name="Yamazaki M."/>
            <person name="Kisu Y."/>
            <person name="Nishikawa T."/>
            <person name="Sugano S."/>
            <person name="Nomura N."/>
            <person name="Isogai T."/>
        </authorList>
    </citation>
    <scope>NUCLEOTIDE SEQUENCE</scope>
    <source>
        <tissue evidence="2">Cervix</tissue>
    </source>
</reference>
<dbReference type="GeneID" id="81628"/>
<dbReference type="AlphaFoldDB" id="B4DKI8"/>
<accession>B4DKI8</accession>